<gene>
    <name evidence="5" type="ORF">AX774_g89</name>
</gene>
<feature type="compositionally biased region" description="Basic and acidic residues" evidence="3">
    <location>
        <begin position="30"/>
        <end position="49"/>
    </location>
</feature>
<feature type="compositionally biased region" description="Polar residues" evidence="3">
    <location>
        <begin position="50"/>
        <end position="60"/>
    </location>
</feature>
<dbReference type="InterPro" id="IPR037505">
    <property type="entry name" value="pH-resp_palC"/>
</dbReference>
<dbReference type="InterPro" id="IPR038499">
    <property type="entry name" value="BRO1_sf"/>
</dbReference>
<dbReference type="GO" id="GO:0005886">
    <property type="term" value="C:plasma membrane"/>
    <property type="evidence" value="ECO:0007669"/>
    <property type="project" value="TreeGrafter"/>
</dbReference>
<dbReference type="OrthoDB" id="10266451at2759"/>
<organism evidence="5 6">
    <name type="scientific">Zancudomyces culisetae</name>
    <name type="common">Gut fungus</name>
    <name type="synonym">Smittium culisetae</name>
    <dbReference type="NCBI Taxonomy" id="1213189"/>
    <lineage>
        <taxon>Eukaryota</taxon>
        <taxon>Fungi</taxon>
        <taxon>Fungi incertae sedis</taxon>
        <taxon>Zoopagomycota</taxon>
        <taxon>Kickxellomycotina</taxon>
        <taxon>Harpellomycetes</taxon>
        <taxon>Harpellales</taxon>
        <taxon>Legeriomycetaceae</taxon>
        <taxon>Zancudomyces</taxon>
    </lineage>
</organism>
<dbReference type="PANTHER" id="PTHR40463">
    <property type="entry name" value="PH-RESPONSE REGULATOR PROTEIN PALC"/>
    <property type="match status" value="1"/>
</dbReference>
<protein>
    <recommendedName>
        <fullName evidence="2">pH-response regulator protein palC</fullName>
    </recommendedName>
</protein>
<evidence type="ECO:0000256" key="3">
    <source>
        <dbReference type="SAM" id="MobiDB-lite"/>
    </source>
</evidence>
<name>A0A1R1PZF9_ZANCU</name>
<feature type="domain" description="BRO1" evidence="4">
    <location>
        <begin position="79"/>
        <end position="414"/>
    </location>
</feature>
<dbReference type="InterPro" id="IPR004328">
    <property type="entry name" value="BRO1_dom"/>
</dbReference>
<dbReference type="PROSITE" id="PS51180">
    <property type="entry name" value="BRO1"/>
    <property type="match status" value="1"/>
</dbReference>
<accession>A0A1R1PZF9</accession>
<dbReference type="Proteomes" id="UP000188320">
    <property type="component" value="Unassembled WGS sequence"/>
</dbReference>
<evidence type="ECO:0000313" key="6">
    <source>
        <dbReference type="Proteomes" id="UP000188320"/>
    </source>
</evidence>
<dbReference type="Pfam" id="PF03097">
    <property type="entry name" value="BRO1"/>
    <property type="match status" value="1"/>
</dbReference>
<evidence type="ECO:0000313" key="5">
    <source>
        <dbReference type="EMBL" id="OMH86331.1"/>
    </source>
</evidence>
<reference evidence="6" key="1">
    <citation type="submission" date="2017-01" db="EMBL/GenBank/DDBJ databases">
        <authorList>
            <person name="Wang Y."/>
            <person name="White M."/>
            <person name="Kvist S."/>
            <person name="Moncalvo J.-M."/>
        </authorList>
    </citation>
    <scope>NUCLEOTIDE SEQUENCE [LARGE SCALE GENOMIC DNA]</scope>
    <source>
        <strain evidence="6">COL-18-3</strain>
    </source>
</reference>
<dbReference type="EMBL" id="LSSK01000008">
    <property type="protein sequence ID" value="OMH86331.1"/>
    <property type="molecule type" value="Genomic_DNA"/>
</dbReference>
<proteinExistence type="inferred from homology"/>
<dbReference type="PANTHER" id="PTHR40463:SF1">
    <property type="entry name" value="PH-RESPONSE REGULATOR PROTEIN PALC"/>
    <property type="match status" value="1"/>
</dbReference>
<dbReference type="AlphaFoldDB" id="A0A1R1PZF9"/>
<keyword evidence="6" id="KW-1185">Reference proteome</keyword>
<evidence type="ECO:0000256" key="2">
    <source>
        <dbReference type="ARBA" id="ARBA00022193"/>
    </source>
</evidence>
<dbReference type="SMART" id="SM01041">
    <property type="entry name" value="BRO1"/>
    <property type="match status" value="1"/>
</dbReference>
<dbReference type="Gene3D" id="1.25.40.280">
    <property type="entry name" value="alix/aip1 like domains"/>
    <property type="match status" value="1"/>
</dbReference>
<evidence type="ECO:0000256" key="1">
    <source>
        <dbReference type="ARBA" id="ARBA00010997"/>
    </source>
</evidence>
<evidence type="ECO:0000259" key="4">
    <source>
        <dbReference type="PROSITE" id="PS51180"/>
    </source>
</evidence>
<sequence>MYFRQQQDSHLIFRLERHKNEQKVPYTLCDQREKPVEDGKDRQKHKENDTQNSNKTSITQKTSLVGRKSGFLENLVSPFNSRSYQSTSIEFEMANVLHALAVSKMLLAYLQVDSFDLVKSEEISELILPKSSSPSLMEKSSISLENKKGFISKVKKGLGAGKDKVKGKVLEESSIEDSQSVLPGSSELSEHEYANMAIKGLREAAGIFQYIRLEFSPRMKLLAANSPDLDSMAQLMFETLAIADADRLIACRAARENYKLSIISRTLLYAVEQYRAVLEIVNTLRIDDKQFISSEFKDYVRDTHKLIYSISLVYLAKFSYSTKNCGFAVGYIREAREMLKALEKDNANPTHSLSASSVLTTSVNHLYQLYTGINDTVYFDQIPSKKELISKIPSGRPFSGAISYTVGSNRIALF</sequence>
<comment type="similarity">
    <text evidence="1">Belongs to the palC family.</text>
</comment>
<comment type="caution">
    <text evidence="5">The sequence shown here is derived from an EMBL/GenBank/DDBJ whole genome shotgun (WGS) entry which is preliminary data.</text>
</comment>
<dbReference type="GO" id="GO:0071467">
    <property type="term" value="P:cellular response to pH"/>
    <property type="evidence" value="ECO:0007669"/>
    <property type="project" value="InterPro"/>
</dbReference>
<feature type="region of interest" description="Disordered" evidence="3">
    <location>
        <begin position="24"/>
        <end position="60"/>
    </location>
</feature>